<protein>
    <recommendedName>
        <fullName evidence="3">Envelope protein N-terminal domain-containing protein</fullName>
    </recommendedName>
</protein>
<name>A0AAP2Z5M0_9EURY</name>
<dbReference type="Pfam" id="PF26255">
    <property type="entry name" value="Viral_env_HRPV"/>
    <property type="match status" value="2"/>
</dbReference>
<reference evidence="4 5" key="1">
    <citation type="submission" date="2022-09" db="EMBL/GenBank/DDBJ databases">
        <title>Enrichment on poylsaccharides allowed isolation of novel metabolic and taxonomic groups of Haloarchaea.</title>
        <authorList>
            <person name="Sorokin D.Y."/>
            <person name="Elcheninov A.G."/>
            <person name="Khizhniak T.V."/>
            <person name="Kolganova T.V."/>
            <person name="Kublanov I.V."/>
        </authorList>
    </citation>
    <scope>NUCLEOTIDE SEQUENCE [LARGE SCALE GENOMIC DNA]</scope>
    <source>
        <strain evidence="4 5">AArc-curdl1</strain>
    </source>
</reference>
<evidence type="ECO:0000256" key="2">
    <source>
        <dbReference type="SAM" id="Phobius"/>
    </source>
</evidence>
<dbReference type="InterPro" id="IPR058677">
    <property type="entry name" value="ORF4_N"/>
</dbReference>
<dbReference type="PROSITE" id="PS51318">
    <property type="entry name" value="TAT"/>
    <property type="match status" value="1"/>
</dbReference>
<evidence type="ECO:0000256" key="1">
    <source>
        <dbReference type="SAM" id="MobiDB-lite"/>
    </source>
</evidence>
<sequence>MSASDDGGDLAAHAHSPQPTGFQQGVTLTRRQAIQAAAMAGAAGMLGAASSGTVAADDDVPFSELWWLTVHGWMNFYEQNDILTDSSTAQGNALWDEIHADAVEMELRRHESLVSVEREIEMLANYLRYDYLEQIWESTQDGKSEQEVEDDAVQLLENAVSNIDISLFNNWTLDFMGYLRRHYWAFEDDTGDIDMGSVFRVFGYMGDKTLGSDNLYPEWSSRGVYFDTEEDELVGLYNEFIDTGAEDDVADWDSTGDFEFGVYYQSDMGNTAESFVDYHLPNGDTIQVPVLSNLVTTSGDDHVWGGVAITPFGNLSNDQYTDNTGSDVDYLSHYNDFLHEDFSGFSQDEIEGVVTRFEIGEREPDEDSHGNARFLDPYPYSDLHQSLHEVYQDERAQIAQFVDTLYQPINDGDVEFTEVVSGSALIDVARDRDDWQGAAAYLRAVGMPEGHEYVEIEAGPLEAEGALFWSRPDADDPTLPVGEEIDPEGYDGEFSAAMEVTAVNAEGTKIDEGDLLEGPIGEPFTIVSVADGSDALEFELRELVESDMTPEEIAEILADVYQSEQESREGDTNITVEGDDVELGFPSFGLGDVDGSQWLGLGIIAVVVMMIVGFVTDLLPWT</sequence>
<organism evidence="4 5">
    <name type="scientific">Natronosalvus hydrolyticus</name>
    <dbReference type="NCBI Taxonomy" id="2979988"/>
    <lineage>
        <taxon>Archaea</taxon>
        <taxon>Methanobacteriati</taxon>
        <taxon>Methanobacteriota</taxon>
        <taxon>Stenosarchaea group</taxon>
        <taxon>Halobacteria</taxon>
        <taxon>Halobacteriales</taxon>
        <taxon>Natrialbaceae</taxon>
        <taxon>Natronosalvus</taxon>
    </lineage>
</organism>
<keyword evidence="5" id="KW-1185">Reference proteome</keyword>
<dbReference type="RefSeq" id="WP_342806283.1">
    <property type="nucleotide sequence ID" value="NZ_JAOPJZ010000002.1"/>
</dbReference>
<feature type="transmembrane region" description="Helical" evidence="2">
    <location>
        <begin position="598"/>
        <end position="619"/>
    </location>
</feature>
<feature type="domain" description="Envelope protein N-terminal" evidence="3">
    <location>
        <begin position="84"/>
        <end position="203"/>
    </location>
</feature>
<keyword evidence="2" id="KW-0472">Membrane</keyword>
<dbReference type="AlphaFoldDB" id="A0AAP2Z5M0"/>
<proteinExistence type="predicted"/>
<dbReference type="InterPro" id="IPR006311">
    <property type="entry name" value="TAT_signal"/>
</dbReference>
<keyword evidence="2" id="KW-0812">Transmembrane</keyword>
<evidence type="ECO:0000259" key="3">
    <source>
        <dbReference type="Pfam" id="PF26255"/>
    </source>
</evidence>
<comment type="caution">
    <text evidence="4">The sequence shown here is derived from an EMBL/GenBank/DDBJ whole genome shotgun (WGS) entry which is preliminary data.</text>
</comment>
<accession>A0AAP2Z5M0</accession>
<dbReference type="Proteomes" id="UP001321047">
    <property type="component" value="Unassembled WGS sequence"/>
</dbReference>
<gene>
    <name evidence="4" type="ORF">OB919_03045</name>
</gene>
<evidence type="ECO:0000313" key="4">
    <source>
        <dbReference type="EMBL" id="MCU4750967.1"/>
    </source>
</evidence>
<feature type="domain" description="Envelope protein N-terminal" evidence="3">
    <location>
        <begin position="244"/>
        <end position="446"/>
    </location>
</feature>
<dbReference type="EMBL" id="JAOPJZ010000002">
    <property type="protein sequence ID" value="MCU4750967.1"/>
    <property type="molecule type" value="Genomic_DNA"/>
</dbReference>
<evidence type="ECO:0000313" key="5">
    <source>
        <dbReference type="Proteomes" id="UP001321047"/>
    </source>
</evidence>
<feature type="region of interest" description="Disordered" evidence="1">
    <location>
        <begin position="1"/>
        <end position="23"/>
    </location>
</feature>
<keyword evidence="2" id="KW-1133">Transmembrane helix</keyword>